<dbReference type="InterPro" id="IPR006669">
    <property type="entry name" value="MgtE_transporter"/>
</dbReference>
<dbReference type="SUPFAM" id="SSF54631">
    <property type="entry name" value="CBS-domain pair"/>
    <property type="match status" value="1"/>
</dbReference>
<feature type="transmembrane region" description="Helical" evidence="9">
    <location>
        <begin position="435"/>
        <end position="458"/>
    </location>
</feature>
<evidence type="ECO:0000259" key="10">
    <source>
        <dbReference type="PROSITE" id="PS51371"/>
    </source>
</evidence>
<keyword evidence="9" id="KW-1003">Cell membrane</keyword>
<feature type="transmembrane region" description="Helical" evidence="9">
    <location>
        <begin position="296"/>
        <end position="313"/>
    </location>
</feature>
<sequence length="460" mass="51110">MNNKDKKNVKILALFLPEIKECLKSKNFIELKGILGKIPIMDLVEGWHEFEKQEKILIFKLLSIKHAIELFESLRVEQQSFLLSNLEDANVSEILNEMASDERADLFKDLPERVYKKFLRLMRKNEAADVARLLTYEEGTAGAVMTTEFVELAKDMTARSAILKLQDTLKFDSGMDINSVYVTDAEHRLIGAVDLQGLIKAPADMPVKDFMSNIDHLKVYVETSDIAVAKTFKKYDLVNAPVIDSSGKLIGVITVDDIVDLIEKEATEDFEKIAAVLPFEKPYMEANFFKLVWKRSFWLIVLVVVESMSAFVLKFNNQAINNMVALTFFVPILIAMGGNAGTQSATMIIRSLAIGDLGVKDFFKVVLRESFLGIFIGVTVAVVGSLIVSFLEHDPLLSMAVGISMCANIILAATIGAALPIIFRRLKLDPALMSGPLIATCVDVFGLIIYFKVAGLILPS</sequence>
<keyword evidence="4 9" id="KW-0812">Transmembrane</keyword>
<dbReference type="InterPro" id="IPR006667">
    <property type="entry name" value="SLC41_membr_dom"/>
</dbReference>
<evidence type="ECO:0000256" key="6">
    <source>
        <dbReference type="ARBA" id="ARBA00022989"/>
    </source>
</evidence>
<dbReference type="PANTHER" id="PTHR43773:SF1">
    <property type="entry name" value="MAGNESIUM TRANSPORTER MGTE"/>
    <property type="match status" value="1"/>
</dbReference>
<protein>
    <recommendedName>
        <fullName evidence="9">Magnesium transporter MgtE</fullName>
    </recommendedName>
</protein>
<dbReference type="Pfam" id="PF00571">
    <property type="entry name" value="CBS"/>
    <property type="match status" value="2"/>
</dbReference>
<evidence type="ECO:0000256" key="9">
    <source>
        <dbReference type="RuleBase" id="RU362011"/>
    </source>
</evidence>
<evidence type="ECO:0000256" key="7">
    <source>
        <dbReference type="ARBA" id="ARBA00023136"/>
    </source>
</evidence>
<evidence type="ECO:0000256" key="2">
    <source>
        <dbReference type="ARBA" id="ARBA00009749"/>
    </source>
</evidence>
<dbReference type="SUPFAM" id="SSF161093">
    <property type="entry name" value="MgtE membrane domain-like"/>
    <property type="match status" value="1"/>
</dbReference>
<evidence type="ECO:0000313" key="11">
    <source>
        <dbReference type="EMBL" id="PIQ89549.1"/>
    </source>
</evidence>
<keyword evidence="9" id="KW-0479">Metal-binding</keyword>
<keyword evidence="8" id="KW-0129">CBS domain</keyword>
<dbReference type="SMART" id="SM00924">
    <property type="entry name" value="MgtE_N"/>
    <property type="match status" value="1"/>
</dbReference>
<comment type="caution">
    <text evidence="11">The sequence shown here is derived from an EMBL/GenBank/DDBJ whole genome shotgun (WGS) entry which is preliminary data.</text>
</comment>
<dbReference type="Gene3D" id="1.25.60.10">
    <property type="entry name" value="MgtE N-terminal domain-like"/>
    <property type="match status" value="1"/>
</dbReference>
<dbReference type="InterPro" id="IPR046342">
    <property type="entry name" value="CBS_dom_sf"/>
</dbReference>
<dbReference type="InterPro" id="IPR038076">
    <property type="entry name" value="MgtE_N_sf"/>
</dbReference>
<dbReference type="PANTHER" id="PTHR43773">
    <property type="entry name" value="MAGNESIUM TRANSPORTER MGTE"/>
    <property type="match status" value="1"/>
</dbReference>
<organism evidence="11 12">
    <name type="scientific">Candidatus Ghiorseimicrobium undicola</name>
    <dbReference type="NCBI Taxonomy" id="1974746"/>
    <lineage>
        <taxon>Bacteria</taxon>
        <taxon>Pseudomonadati</taxon>
        <taxon>Candidatus Omnitrophota</taxon>
        <taxon>Candidatus Ghiorseimicrobium</taxon>
    </lineage>
</organism>
<keyword evidence="5 9" id="KW-0460">Magnesium</keyword>
<keyword evidence="3 9" id="KW-0813">Transport</keyword>
<reference evidence="11 12" key="1">
    <citation type="submission" date="2017-09" db="EMBL/GenBank/DDBJ databases">
        <title>Depth-based differentiation of microbial function through sediment-hosted aquifers and enrichment of novel symbionts in the deep terrestrial subsurface.</title>
        <authorList>
            <person name="Probst A.J."/>
            <person name="Ladd B."/>
            <person name="Jarett J.K."/>
            <person name="Geller-Mcgrath D.E."/>
            <person name="Sieber C.M."/>
            <person name="Emerson J.B."/>
            <person name="Anantharaman K."/>
            <person name="Thomas B.C."/>
            <person name="Malmstrom R."/>
            <person name="Stieglmeier M."/>
            <person name="Klingl A."/>
            <person name="Woyke T."/>
            <person name="Ryan C.M."/>
            <person name="Banfield J.F."/>
        </authorList>
    </citation>
    <scope>NUCLEOTIDE SEQUENCE [LARGE SCALE GENOMIC DNA]</scope>
    <source>
        <strain evidence="11">CG11_big_fil_rev_8_21_14_0_20_42_13</strain>
    </source>
</reference>
<dbReference type="Proteomes" id="UP000229641">
    <property type="component" value="Unassembled WGS sequence"/>
</dbReference>
<evidence type="ECO:0000313" key="12">
    <source>
        <dbReference type="Proteomes" id="UP000229641"/>
    </source>
</evidence>
<gene>
    <name evidence="11" type="primary">mgtE</name>
    <name evidence="11" type="ORF">COV72_02690</name>
</gene>
<dbReference type="Pfam" id="PF03448">
    <property type="entry name" value="MgtE_N"/>
    <property type="match status" value="1"/>
</dbReference>
<accession>A0A2H0LYP1</accession>
<dbReference type="GO" id="GO:0005886">
    <property type="term" value="C:plasma membrane"/>
    <property type="evidence" value="ECO:0007669"/>
    <property type="project" value="UniProtKB-SubCell"/>
</dbReference>
<evidence type="ECO:0000256" key="4">
    <source>
        <dbReference type="ARBA" id="ARBA00022692"/>
    </source>
</evidence>
<dbReference type="CDD" id="cd04606">
    <property type="entry name" value="CBS_pair_Mg_transporter"/>
    <property type="match status" value="1"/>
</dbReference>
<dbReference type="InterPro" id="IPR036739">
    <property type="entry name" value="SLC41_membr_dom_sf"/>
</dbReference>
<dbReference type="GO" id="GO:0015095">
    <property type="term" value="F:magnesium ion transmembrane transporter activity"/>
    <property type="evidence" value="ECO:0007669"/>
    <property type="project" value="UniProtKB-UniRule"/>
</dbReference>
<dbReference type="PROSITE" id="PS51371">
    <property type="entry name" value="CBS"/>
    <property type="match status" value="2"/>
</dbReference>
<feature type="transmembrane region" description="Helical" evidence="9">
    <location>
        <begin position="319"/>
        <end position="340"/>
    </location>
</feature>
<feature type="transmembrane region" description="Helical" evidence="9">
    <location>
        <begin position="397"/>
        <end position="423"/>
    </location>
</feature>
<dbReference type="Pfam" id="PF01769">
    <property type="entry name" value="MgtE"/>
    <property type="match status" value="1"/>
</dbReference>
<feature type="transmembrane region" description="Helical" evidence="9">
    <location>
        <begin position="370"/>
        <end position="391"/>
    </location>
</feature>
<evidence type="ECO:0000256" key="1">
    <source>
        <dbReference type="ARBA" id="ARBA00004141"/>
    </source>
</evidence>
<keyword evidence="7 9" id="KW-0472">Membrane</keyword>
<evidence type="ECO:0000256" key="3">
    <source>
        <dbReference type="ARBA" id="ARBA00022448"/>
    </source>
</evidence>
<dbReference type="InterPro" id="IPR006668">
    <property type="entry name" value="Mg_transptr_MgtE_intracell_dom"/>
</dbReference>
<dbReference type="AlphaFoldDB" id="A0A2H0LYP1"/>
<comment type="function">
    <text evidence="9">Acts as a magnesium transporter.</text>
</comment>
<dbReference type="Gene3D" id="3.10.580.10">
    <property type="entry name" value="CBS-domain"/>
    <property type="match status" value="1"/>
</dbReference>
<dbReference type="NCBIfam" id="TIGR00400">
    <property type="entry name" value="mgtE"/>
    <property type="match status" value="1"/>
</dbReference>
<dbReference type="GO" id="GO:0046872">
    <property type="term" value="F:metal ion binding"/>
    <property type="evidence" value="ECO:0007669"/>
    <property type="project" value="UniProtKB-KW"/>
</dbReference>
<evidence type="ECO:0000256" key="5">
    <source>
        <dbReference type="ARBA" id="ARBA00022842"/>
    </source>
</evidence>
<dbReference type="SUPFAM" id="SSF158791">
    <property type="entry name" value="MgtE N-terminal domain-like"/>
    <property type="match status" value="1"/>
</dbReference>
<feature type="domain" description="CBS" evidence="10">
    <location>
        <begin position="145"/>
        <end position="210"/>
    </location>
</feature>
<dbReference type="EMBL" id="PCWA01000035">
    <property type="protein sequence ID" value="PIQ89549.1"/>
    <property type="molecule type" value="Genomic_DNA"/>
</dbReference>
<comment type="subcellular location">
    <subcellularLocation>
        <location evidence="9">Cell membrane</location>
        <topology evidence="9">Multi-pass membrane protein</topology>
    </subcellularLocation>
    <subcellularLocation>
        <location evidence="1">Membrane</location>
        <topology evidence="1">Multi-pass membrane protein</topology>
    </subcellularLocation>
</comment>
<dbReference type="Gene3D" id="1.10.357.20">
    <property type="entry name" value="SLC41 divalent cation transporters, integral membrane domain"/>
    <property type="match status" value="1"/>
</dbReference>
<comment type="similarity">
    <text evidence="2 9">Belongs to the SLC41A transporter family.</text>
</comment>
<dbReference type="InterPro" id="IPR000644">
    <property type="entry name" value="CBS_dom"/>
</dbReference>
<feature type="domain" description="CBS" evidence="10">
    <location>
        <begin position="211"/>
        <end position="268"/>
    </location>
</feature>
<keyword evidence="6 9" id="KW-1133">Transmembrane helix</keyword>
<proteinExistence type="inferred from homology"/>
<name>A0A2H0LYP1_9BACT</name>
<evidence type="ECO:0000256" key="8">
    <source>
        <dbReference type="PROSITE-ProRule" id="PRU00703"/>
    </source>
</evidence>
<comment type="subunit">
    <text evidence="9">Homodimer.</text>
</comment>